<organism evidence="2 3">
    <name type="scientific">Vitis vinifera</name>
    <name type="common">Grape</name>
    <dbReference type="NCBI Taxonomy" id="29760"/>
    <lineage>
        <taxon>Eukaryota</taxon>
        <taxon>Viridiplantae</taxon>
        <taxon>Streptophyta</taxon>
        <taxon>Embryophyta</taxon>
        <taxon>Tracheophyta</taxon>
        <taxon>Spermatophyta</taxon>
        <taxon>Magnoliopsida</taxon>
        <taxon>eudicotyledons</taxon>
        <taxon>Gunneridae</taxon>
        <taxon>Pentapetalae</taxon>
        <taxon>rosids</taxon>
        <taxon>Vitales</taxon>
        <taxon>Vitaceae</taxon>
        <taxon>Viteae</taxon>
        <taxon>Vitis</taxon>
    </lineage>
</organism>
<proteinExistence type="predicted"/>
<dbReference type="Proteomes" id="UP000288805">
    <property type="component" value="Unassembled WGS sequence"/>
</dbReference>
<evidence type="ECO:0000313" key="3">
    <source>
        <dbReference type="Proteomes" id="UP000288805"/>
    </source>
</evidence>
<feature type="region of interest" description="Disordered" evidence="1">
    <location>
        <begin position="79"/>
        <end position="139"/>
    </location>
</feature>
<evidence type="ECO:0000256" key="1">
    <source>
        <dbReference type="SAM" id="MobiDB-lite"/>
    </source>
</evidence>
<accession>A0A438C7U4</accession>
<reference evidence="2 3" key="1">
    <citation type="journal article" date="2018" name="PLoS Genet.">
        <title>Population sequencing reveals clonal diversity and ancestral inbreeding in the grapevine cultivar Chardonnay.</title>
        <authorList>
            <person name="Roach M.J."/>
            <person name="Johnson D.L."/>
            <person name="Bohlmann J."/>
            <person name="van Vuuren H.J."/>
            <person name="Jones S.J."/>
            <person name="Pretorius I.S."/>
            <person name="Schmidt S.A."/>
            <person name="Borneman A.R."/>
        </authorList>
    </citation>
    <scope>NUCLEOTIDE SEQUENCE [LARGE SCALE GENOMIC DNA]</scope>
    <source>
        <strain evidence="3">cv. Chardonnay</strain>
        <tissue evidence="2">Leaf</tissue>
    </source>
</reference>
<dbReference type="AlphaFoldDB" id="A0A438C7U4"/>
<feature type="compositionally biased region" description="Polar residues" evidence="1">
    <location>
        <begin position="120"/>
        <end position="139"/>
    </location>
</feature>
<name>A0A438C7U4_VITVI</name>
<evidence type="ECO:0000313" key="2">
    <source>
        <dbReference type="EMBL" id="RVW19327.1"/>
    </source>
</evidence>
<gene>
    <name evidence="2" type="ORF">CK203_090374</name>
</gene>
<protein>
    <submittedName>
        <fullName evidence="2">Uncharacterized protein</fullName>
    </submittedName>
</protein>
<feature type="compositionally biased region" description="Pro residues" evidence="1">
    <location>
        <begin position="91"/>
        <end position="113"/>
    </location>
</feature>
<sequence length="284" mass="31254">MARTRGLSPHLLRTAKGVCERSQVQVLLQSLRRQGQILLRSSPSAKAAGKTIPYQVRRSAIAEENQGGELRTIDLTEQSPEPSQFHQPVQTPVPSPVPSPSPLPVPSPVPSPAPSRKISGASSATSRAPNSSGNTSGRTLLRLSSIQSKARACPIIPAVRRYHMEQLLAPRDFFYPRIATDFYQSMTTKEVRNPTLIHFTIEGRHGIISIPATLDPKKGSSPGSPVQDVRRILLGPHHLIMAALLYFEEKVHKKKLQEQIAFPSSSHGCYAKFWSIWDTPLSLN</sequence>
<comment type="caution">
    <text evidence="2">The sequence shown here is derived from an EMBL/GenBank/DDBJ whole genome shotgun (WGS) entry which is preliminary data.</text>
</comment>
<dbReference type="EMBL" id="QGNW01002497">
    <property type="protein sequence ID" value="RVW19327.1"/>
    <property type="molecule type" value="Genomic_DNA"/>
</dbReference>